<comment type="caution">
    <text evidence="1">The sequence shown here is derived from an EMBL/GenBank/DDBJ whole genome shotgun (WGS) entry which is preliminary data.</text>
</comment>
<reference evidence="1 2" key="1">
    <citation type="journal article" date="2018" name="PLoS Genet.">
        <title>Population sequencing reveals clonal diversity and ancestral inbreeding in the grapevine cultivar Chardonnay.</title>
        <authorList>
            <person name="Roach M.J."/>
            <person name="Johnson D.L."/>
            <person name="Bohlmann J."/>
            <person name="van Vuuren H.J."/>
            <person name="Jones S.J."/>
            <person name="Pretorius I.S."/>
            <person name="Schmidt S.A."/>
            <person name="Borneman A.R."/>
        </authorList>
    </citation>
    <scope>NUCLEOTIDE SEQUENCE [LARGE SCALE GENOMIC DNA]</scope>
    <source>
        <strain evidence="2">cv. Chardonnay</strain>
        <tissue evidence="1">Leaf</tissue>
    </source>
</reference>
<dbReference type="Proteomes" id="UP000288805">
    <property type="component" value="Unassembled WGS sequence"/>
</dbReference>
<evidence type="ECO:0000313" key="1">
    <source>
        <dbReference type="EMBL" id="RVW80499.1"/>
    </source>
</evidence>
<dbReference type="AlphaFoldDB" id="A0A438H7X8"/>
<sequence>MSLFLLSSPDGDSKIIGQALFDVNDGISKGLWSDITPSLDTKEKRVVGSFESYGGSVQQYPSMHHHAATVRPLFKFQRPHTSIPRDEQSCPRQRYQMAYSDLGMPLDRAFE</sequence>
<organism evidence="1 2">
    <name type="scientific">Vitis vinifera</name>
    <name type="common">Grape</name>
    <dbReference type="NCBI Taxonomy" id="29760"/>
    <lineage>
        <taxon>Eukaryota</taxon>
        <taxon>Viridiplantae</taxon>
        <taxon>Streptophyta</taxon>
        <taxon>Embryophyta</taxon>
        <taxon>Tracheophyta</taxon>
        <taxon>Spermatophyta</taxon>
        <taxon>Magnoliopsida</taxon>
        <taxon>eudicotyledons</taxon>
        <taxon>Gunneridae</taxon>
        <taxon>Pentapetalae</taxon>
        <taxon>rosids</taxon>
        <taxon>Vitales</taxon>
        <taxon>Vitaceae</taxon>
        <taxon>Viteae</taxon>
        <taxon>Vitis</taxon>
    </lineage>
</organism>
<dbReference type="EMBL" id="QGNW01000265">
    <property type="protein sequence ID" value="RVW80499.1"/>
    <property type="molecule type" value="Genomic_DNA"/>
</dbReference>
<gene>
    <name evidence="1" type="ORF">CK203_052905</name>
</gene>
<protein>
    <submittedName>
        <fullName evidence="1">Uncharacterized protein</fullName>
    </submittedName>
</protein>
<proteinExistence type="predicted"/>
<evidence type="ECO:0000313" key="2">
    <source>
        <dbReference type="Proteomes" id="UP000288805"/>
    </source>
</evidence>
<name>A0A438H7X8_VITVI</name>
<accession>A0A438H7X8</accession>